<evidence type="ECO:0000313" key="2">
    <source>
        <dbReference type="EMBL" id="MBD8505268.1"/>
    </source>
</evidence>
<evidence type="ECO:0000256" key="1">
    <source>
        <dbReference type="SAM" id="Phobius"/>
    </source>
</evidence>
<dbReference type="RefSeq" id="WP_192037731.1">
    <property type="nucleotide sequence ID" value="NZ_JACYWE010000001.1"/>
</dbReference>
<keyword evidence="1" id="KW-1133">Transmembrane helix</keyword>
<feature type="transmembrane region" description="Helical" evidence="1">
    <location>
        <begin position="71"/>
        <end position="93"/>
    </location>
</feature>
<dbReference type="EMBL" id="JACYWE010000001">
    <property type="protein sequence ID" value="MBD8505268.1"/>
    <property type="molecule type" value="Genomic_DNA"/>
</dbReference>
<reference evidence="2" key="1">
    <citation type="submission" date="2020-09" db="EMBL/GenBank/DDBJ databases">
        <title>Hoyosella lacisalsi sp. nov., a halotolerant actinobacterium isolated from soil of Lake Gudzhirganskoe.</title>
        <authorList>
            <person name="Yang Q."/>
            <person name="Guo P.Y."/>
            <person name="Liu S.W."/>
            <person name="Li F.N."/>
            <person name="Sun C.H."/>
        </authorList>
    </citation>
    <scope>NUCLEOTIDE SEQUENCE</scope>
    <source>
        <strain evidence="2">G463</strain>
    </source>
</reference>
<proteinExistence type="predicted"/>
<comment type="caution">
    <text evidence="2">The sequence shown here is derived from an EMBL/GenBank/DDBJ whole genome shotgun (WGS) entry which is preliminary data.</text>
</comment>
<keyword evidence="1" id="KW-0812">Transmembrane</keyword>
<keyword evidence="3" id="KW-1185">Reference proteome</keyword>
<evidence type="ECO:0000313" key="3">
    <source>
        <dbReference type="Proteomes" id="UP000642993"/>
    </source>
</evidence>
<feature type="transmembrane region" description="Helical" evidence="1">
    <location>
        <begin position="99"/>
        <end position="122"/>
    </location>
</feature>
<sequence>MNTPLALTITALALAGMVWTFVKVIADSPIDPARRADKALLGTLGLVELLTIAQSILGVVLLIAGDRDIDTLTFVLYLVGVPLILPIAIWWALGDRTRAGAGVLTVALLSVPIMVLRMYAVWAAGTAS</sequence>
<keyword evidence="1" id="KW-0472">Membrane</keyword>
<name>A0A927J9P1_9ACTN</name>
<organism evidence="2 3">
    <name type="scientific">Lolliginicoccus lacisalsi</name>
    <dbReference type="NCBI Taxonomy" id="2742202"/>
    <lineage>
        <taxon>Bacteria</taxon>
        <taxon>Bacillati</taxon>
        <taxon>Actinomycetota</taxon>
        <taxon>Actinomycetes</taxon>
        <taxon>Mycobacteriales</taxon>
        <taxon>Hoyosellaceae</taxon>
        <taxon>Lolliginicoccus</taxon>
    </lineage>
</organism>
<dbReference type="Proteomes" id="UP000642993">
    <property type="component" value="Unassembled WGS sequence"/>
</dbReference>
<dbReference type="AlphaFoldDB" id="A0A927J9P1"/>
<protein>
    <submittedName>
        <fullName evidence="2">Uncharacterized protein</fullName>
    </submittedName>
</protein>
<accession>A0A927J9P1</accession>
<feature type="transmembrane region" description="Helical" evidence="1">
    <location>
        <begin position="44"/>
        <end position="64"/>
    </location>
</feature>
<gene>
    <name evidence="2" type="ORF">HT102_02020</name>
</gene>